<keyword evidence="2" id="KW-1185">Reference proteome</keyword>
<evidence type="ECO:0000313" key="2">
    <source>
        <dbReference type="Proteomes" id="UP000789901"/>
    </source>
</evidence>
<accession>A0ABN7UI90</accession>
<organism evidence="1 2">
    <name type="scientific">Gigaspora margarita</name>
    <dbReference type="NCBI Taxonomy" id="4874"/>
    <lineage>
        <taxon>Eukaryota</taxon>
        <taxon>Fungi</taxon>
        <taxon>Fungi incertae sedis</taxon>
        <taxon>Mucoromycota</taxon>
        <taxon>Glomeromycotina</taxon>
        <taxon>Glomeromycetes</taxon>
        <taxon>Diversisporales</taxon>
        <taxon>Gigasporaceae</taxon>
        <taxon>Gigaspora</taxon>
    </lineage>
</organism>
<dbReference type="Proteomes" id="UP000789901">
    <property type="component" value="Unassembled WGS sequence"/>
</dbReference>
<reference evidence="1 2" key="1">
    <citation type="submission" date="2021-06" db="EMBL/GenBank/DDBJ databases">
        <authorList>
            <person name="Kallberg Y."/>
            <person name="Tangrot J."/>
            <person name="Rosling A."/>
        </authorList>
    </citation>
    <scope>NUCLEOTIDE SEQUENCE [LARGE SCALE GENOMIC DNA]</scope>
    <source>
        <strain evidence="1 2">120-4 pot B 10/14</strain>
    </source>
</reference>
<sequence>MKKFQGLFFSISKNPIFNNDNKKNIYKLCEIILKDNHIPVKLNINKDEKNSYFKLKKVIEIPNNEEAESIKIFQMKFEIDYIKNYNNPTKNLMQFPFFKNKLEGMSDYPFYQIICLQSADQTINVSTEYEKFRTKIVNKLQFLENTFKIYGARFEKKSDDFDIKSFDHLQKYVIDEISKKKQKIIRQI</sequence>
<protein>
    <submittedName>
        <fullName evidence="1">30494_t:CDS:1</fullName>
    </submittedName>
</protein>
<evidence type="ECO:0000313" key="1">
    <source>
        <dbReference type="EMBL" id="CAG8603528.1"/>
    </source>
</evidence>
<gene>
    <name evidence="1" type="ORF">GMARGA_LOCUS7004</name>
</gene>
<dbReference type="EMBL" id="CAJVQB010003283">
    <property type="protein sequence ID" value="CAG8603528.1"/>
    <property type="molecule type" value="Genomic_DNA"/>
</dbReference>
<comment type="caution">
    <text evidence="1">The sequence shown here is derived from an EMBL/GenBank/DDBJ whole genome shotgun (WGS) entry which is preliminary data.</text>
</comment>
<proteinExistence type="predicted"/>
<name>A0ABN7UI90_GIGMA</name>